<dbReference type="PANTHER" id="PTHR43685">
    <property type="entry name" value="GLYCOSYLTRANSFERASE"/>
    <property type="match status" value="1"/>
</dbReference>
<evidence type="ECO:0000259" key="1">
    <source>
        <dbReference type="Pfam" id="PF00535"/>
    </source>
</evidence>
<comment type="caution">
    <text evidence="2">The sequence shown here is derived from an EMBL/GenBank/DDBJ whole genome shotgun (WGS) entry which is preliminary data.</text>
</comment>
<accession>A0ABS1LC23</accession>
<dbReference type="PANTHER" id="PTHR43685:SF2">
    <property type="entry name" value="GLYCOSYLTRANSFERASE 2-LIKE DOMAIN-CONTAINING PROTEIN"/>
    <property type="match status" value="1"/>
</dbReference>
<evidence type="ECO:0000313" key="3">
    <source>
        <dbReference type="Proteomes" id="UP000636918"/>
    </source>
</evidence>
<dbReference type="EMBL" id="JAERSG010000003">
    <property type="protein sequence ID" value="MBL0748507.1"/>
    <property type="molecule type" value="Genomic_DNA"/>
</dbReference>
<name>A0ABS1LC23_9ACTN</name>
<dbReference type="RefSeq" id="WP_201936868.1">
    <property type="nucleotide sequence ID" value="NZ_JAERSG010000003.1"/>
</dbReference>
<gene>
    <name evidence="2" type="ORF">JI751_12875</name>
</gene>
<reference evidence="2 3" key="1">
    <citation type="submission" date="2021-01" db="EMBL/GenBank/DDBJ databases">
        <title>Genome seq and assembly of Nocardiodes sp. G10.</title>
        <authorList>
            <person name="Chhetri G."/>
        </authorList>
    </citation>
    <scope>NUCLEOTIDE SEQUENCE [LARGE SCALE GENOMIC DNA]</scope>
    <source>
        <strain evidence="2 3">G10</strain>
    </source>
</reference>
<dbReference type="InterPro" id="IPR050834">
    <property type="entry name" value="Glycosyltransf_2"/>
</dbReference>
<dbReference type="InterPro" id="IPR029044">
    <property type="entry name" value="Nucleotide-diphossugar_trans"/>
</dbReference>
<keyword evidence="3" id="KW-1185">Reference proteome</keyword>
<dbReference type="CDD" id="cd00761">
    <property type="entry name" value="Glyco_tranf_GTA_type"/>
    <property type="match status" value="1"/>
</dbReference>
<dbReference type="Pfam" id="PF00535">
    <property type="entry name" value="Glycos_transf_2"/>
    <property type="match status" value="1"/>
</dbReference>
<dbReference type="SUPFAM" id="SSF53448">
    <property type="entry name" value="Nucleotide-diphospho-sugar transferases"/>
    <property type="match status" value="1"/>
</dbReference>
<organism evidence="2 3">
    <name type="scientific">Nocardioides baculatus</name>
    <dbReference type="NCBI Taxonomy" id="2801337"/>
    <lineage>
        <taxon>Bacteria</taxon>
        <taxon>Bacillati</taxon>
        <taxon>Actinomycetota</taxon>
        <taxon>Actinomycetes</taxon>
        <taxon>Propionibacteriales</taxon>
        <taxon>Nocardioidaceae</taxon>
        <taxon>Nocardioides</taxon>
    </lineage>
</organism>
<proteinExistence type="predicted"/>
<dbReference type="Gene3D" id="3.90.550.10">
    <property type="entry name" value="Spore Coat Polysaccharide Biosynthesis Protein SpsA, Chain A"/>
    <property type="match status" value="1"/>
</dbReference>
<dbReference type="Proteomes" id="UP000636918">
    <property type="component" value="Unassembled WGS sequence"/>
</dbReference>
<dbReference type="InterPro" id="IPR001173">
    <property type="entry name" value="Glyco_trans_2-like"/>
</dbReference>
<protein>
    <submittedName>
        <fullName evidence="2">Glycosyltransferase family 2 protein</fullName>
    </submittedName>
</protein>
<sequence length="301" mass="33284">MRDDRPLVTIACPVRNGAGTLGPVLESALAQDYPHLEVVIGDNASTDGTEELCRGLARRDPRVSYLRHPANVGLLNNFRGVAEASNGAFVRWLGDADALEPDYVSRTLAAFAEDRRRVLVTTQMTYVDEAGVVTTSTAYDPTPLDSPDPVTRFAEMLRLLTSGFALLDPLYAMMRREVAVLPRRNILREDEVFAARLALAGPWGHVAAPLARRERTEVDPAGLTRLLGVPAWHQHAADLIQARELLDWVGRSTLDPGQRRRARQEVLRLYARRKRNKIRRGTAKLQRTVGGPVGLRTSGAQ</sequence>
<feature type="domain" description="Glycosyltransferase 2-like" evidence="1">
    <location>
        <begin position="10"/>
        <end position="178"/>
    </location>
</feature>
<evidence type="ECO:0000313" key="2">
    <source>
        <dbReference type="EMBL" id="MBL0748507.1"/>
    </source>
</evidence>